<dbReference type="GO" id="GO:0005245">
    <property type="term" value="F:voltage-gated calcium channel activity"/>
    <property type="evidence" value="ECO:0007669"/>
    <property type="project" value="TreeGrafter"/>
</dbReference>
<proteinExistence type="predicted"/>
<evidence type="ECO:0000256" key="14">
    <source>
        <dbReference type="ARBA" id="ARBA00023180"/>
    </source>
</evidence>
<dbReference type="InterPro" id="IPR013608">
    <property type="entry name" value="VWA_N"/>
</dbReference>
<evidence type="ECO:0000256" key="5">
    <source>
        <dbReference type="ARBA" id="ARBA00022692"/>
    </source>
</evidence>
<comment type="subcellular location">
    <subcellularLocation>
        <location evidence="1">Membrane</location>
        <topology evidence="1">Single-pass type I membrane protein</topology>
    </subcellularLocation>
</comment>
<dbReference type="PROSITE" id="PS50234">
    <property type="entry name" value="VWFA"/>
    <property type="match status" value="1"/>
</dbReference>
<dbReference type="STRING" id="2018661.A0A2A2L7S0"/>
<keyword evidence="11" id="KW-0406">Ion transport</keyword>
<comment type="caution">
    <text evidence="18">The sequence shown here is derived from an EMBL/GenBank/DDBJ whole genome shotgun (WGS) entry which is preliminary data.</text>
</comment>
<keyword evidence="19" id="KW-1185">Reference proteome</keyword>
<evidence type="ECO:0000256" key="16">
    <source>
        <dbReference type="SAM" id="MobiDB-lite"/>
    </source>
</evidence>
<dbReference type="InterPro" id="IPR002035">
    <property type="entry name" value="VWF_A"/>
</dbReference>
<reference evidence="18 19" key="1">
    <citation type="journal article" date="2017" name="Curr. Biol.">
        <title>Genome architecture and evolution of a unichromosomal asexual nematode.</title>
        <authorList>
            <person name="Fradin H."/>
            <person name="Zegar C."/>
            <person name="Gutwein M."/>
            <person name="Lucas J."/>
            <person name="Kovtun M."/>
            <person name="Corcoran D."/>
            <person name="Baugh L.R."/>
            <person name="Kiontke K."/>
            <person name="Gunsalus K."/>
            <person name="Fitch D.H."/>
            <person name="Piano F."/>
        </authorList>
    </citation>
    <scope>NUCLEOTIDE SEQUENCE [LARGE SCALE GENOMIC DNA]</scope>
    <source>
        <strain evidence="18">PF1309</strain>
    </source>
</reference>
<feature type="region of interest" description="Disordered" evidence="16">
    <location>
        <begin position="88"/>
        <end position="115"/>
    </location>
</feature>
<keyword evidence="5" id="KW-0812">Transmembrane</keyword>
<evidence type="ECO:0000256" key="13">
    <source>
        <dbReference type="ARBA" id="ARBA00023157"/>
    </source>
</evidence>
<dbReference type="InterPro" id="IPR036465">
    <property type="entry name" value="vWFA_dom_sf"/>
</dbReference>
<evidence type="ECO:0000256" key="7">
    <source>
        <dbReference type="ARBA" id="ARBA00022729"/>
    </source>
</evidence>
<organism evidence="18 19">
    <name type="scientific">Diploscapter pachys</name>
    <dbReference type="NCBI Taxonomy" id="2018661"/>
    <lineage>
        <taxon>Eukaryota</taxon>
        <taxon>Metazoa</taxon>
        <taxon>Ecdysozoa</taxon>
        <taxon>Nematoda</taxon>
        <taxon>Chromadorea</taxon>
        <taxon>Rhabditida</taxon>
        <taxon>Rhabditina</taxon>
        <taxon>Rhabditomorpha</taxon>
        <taxon>Rhabditoidea</taxon>
        <taxon>Rhabditidae</taxon>
        <taxon>Diploscapter</taxon>
    </lineage>
</organism>
<accession>A0A2A2L7S0</accession>
<evidence type="ECO:0000256" key="12">
    <source>
        <dbReference type="ARBA" id="ARBA00023136"/>
    </source>
</evidence>
<keyword evidence="12" id="KW-0472">Membrane</keyword>
<protein>
    <recommendedName>
        <fullName evidence="17">VWFA domain-containing protein</fullName>
    </recommendedName>
</protein>
<dbReference type="OrthoDB" id="10054666at2759"/>
<keyword evidence="13" id="KW-1015">Disulfide bond</keyword>
<keyword evidence="3" id="KW-0109">Calcium transport</keyword>
<evidence type="ECO:0000256" key="10">
    <source>
        <dbReference type="ARBA" id="ARBA00022989"/>
    </source>
</evidence>
<dbReference type="SMART" id="SM00327">
    <property type="entry name" value="VWA"/>
    <property type="match status" value="1"/>
</dbReference>
<evidence type="ECO:0000256" key="6">
    <source>
        <dbReference type="ARBA" id="ARBA00022723"/>
    </source>
</evidence>
<dbReference type="PANTHER" id="PTHR10166:SF37">
    <property type="entry name" value="STOLID, ISOFORM H"/>
    <property type="match status" value="1"/>
</dbReference>
<evidence type="ECO:0000313" key="19">
    <source>
        <dbReference type="Proteomes" id="UP000218231"/>
    </source>
</evidence>
<dbReference type="Pfam" id="PF08399">
    <property type="entry name" value="VWA_N"/>
    <property type="match status" value="1"/>
</dbReference>
<keyword evidence="15" id="KW-0407">Ion channel</keyword>
<name>A0A2A2L7S0_9BILA</name>
<dbReference type="SUPFAM" id="SSF53300">
    <property type="entry name" value="vWA-like"/>
    <property type="match status" value="1"/>
</dbReference>
<keyword evidence="7" id="KW-0732">Signal</keyword>
<feature type="domain" description="VWFA" evidence="17">
    <location>
        <begin position="442"/>
        <end position="669"/>
    </location>
</feature>
<dbReference type="Proteomes" id="UP000218231">
    <property type="component" value="Unassembled WGS sequence"/>
</dbReference>
<dbReference type="InterPro" id="IPR013680">
    <property type="entry name" value="VDCC_a2/dsu"/>
</dbReference>
<keyword evidence="2" id="KW-0813">Transport</keyword>
<dbReference type="Gene3D" id="3.40.50.410">
    <property type="entry name" value="von Willebrand factor, type A domain"/>
    <property type="match status" value="1"/>
</dbReference>
<keyword evidence="10" id="KW-1133">Transmembrane helix</keyword>
<dbReference type="EMBL" id="LIAE01007070">
    <property type="protein sequence ID" value="PAV82311.1"/>
    <property type="molecule type" value="Genomic_DNA"/>
</dbReference>
<evidence type="ECO:0000256" key="9">
    <source>
        <dbReference type="ARBA" id="ARBA00022882"/>
    </source>
</evidence>
<sequence>MFSNSFLTALVRMSGRRINLIDLVYFDQSVSHCIYSPISIQSSDGLFLGCLLAVSQLDRINHCLTIWIFIILPQNGLPSITPTQSAVLPSTGMGMNKDDKDRKEEKELRGVASSREKNEVQPVTVQSVQHKKHASSSLGFLDGLLTKMLANLPVEIILLICEYPEVKDLGKLAWANKRMMQIIKKYLPIALTLEGKILFHRPLPPRWRKYASVAYFKDKLYYLGGKDGKDPKTYKWTNRVDYYSSFVEVEKFDPRAELKKSKERIEEYIAKRAEFAFKAKVSLEAREVPDWRDEEVNDRNSKNFIRFLSAKGGSDGTIVYEDNHLGKPEKIEPTKNMSVHPNANFYGLNTSSIGSAVHVPTPLYDRNPKLLKAIEWSDIDSVYRTNREETRDLAFQMFCSANGFMRYFPAATWFWDNADEGLDLFDCRNTEWYINAATNSKNMLIMLDMSGSMLGQRYEIAKQTTEAILETLSHNDYFNIMQFSKEATLLDSCNGTAGLMQATMRNKKYLRDKMNFLSAEGKSDYEKAFTEAFYLLNNLTGDYEMYTKEEFSLLPANATEGRTLIYFEEHILAASPEYMQSITENNGRGDQGCTKVIMLITDGAPSSYKGIFDKYNGDKSVRVFTFLIGDEAIDFEQVTQIACYNRGFMVHIQNMADVAEKVQAYIRTMSRSVGTHKSEIGIDDPLWSGVYRERLYLPRPEKYTENKMTNSSQRTLRRQAYKQKIQIQRVEARTRMFVTTVSYPVIVNNLFMGVAAVNIPLTEIYQKAHPSNNPTTKQHKPNYNNMDLLELEVVTHTIFKALILNCDNTDPQTLNTLFSMRSDQYYESENVDRVYPQTNTYYTECLKGSNFILGLAVAEGDDYRTRRKDHQKGYEYSKVNPEKWIGDAKYIRIHPYWRYCFLNDTDTNITKEEAFLTYAKQMKQTGKLPALCEGRKILVDKLLADLEATSALYDAWNVDWPKFKQNNIHLVFFAAPSGLIRFYNNTLDDYRYEDIHQNIFEFIGSFFSSSQDKEVYQHFVVDVNSKSSEDSYYRRAVRMKDTIFLDTTNSSKLWYNSSEMLTAYGLNENFTMCAHAFKAIHMGEALLGIAGFEFVYDYVVNLLSERGCPVSDNRRWCVLIDEHGYIFYSNQKGISYEDYCEDPLKKGKHISHWFGSVNRISQRAMQLLVENKFYTKTVYTDYQAICKEKEASEVTWGNTLRTPLRHIVSFVFRFLYRSIQLVKNFSFYPLIQNLFFMKSIEAYTASFHESGNGHSCAISSTFYLANQDEATRPKTSVLIPGNRADRPCKMNTKCAVKFHASFVEGTNLIMVWMHQDKASENCYDETQCPLDDPSEVPFKFEEASKKPEEATCKPQKRSPRSQAMCYAADPSEDNEPCSSTATIQMLAALSLPILLNFLSTLLHF</sequence>
<dbReference type="Pfam" id="PF08473">
    <property type="entry name" value="VGCC_alpha2"/>
    <property type="match status" value="1"/>
</dbReference>
<gene>
    <name evidence="18" type="ORF">WR25_07260</name>
</gene>
<keyword evidence="6" id="KW-0479">Metal-binding</keyword>
<evidence type="ECO:0000256" key="3">
    <source>
        <dbReference type="ARBA" id="ARBA00022568"/>
    </source>
</evidence>
<evidence type="ECO:0000259" key="17">
    <source>
        <dbReference type="PROSITE" id="PS50234"/>
    </source>
</evidence>
<evidence type="ECO:0000256" key="11">
    <source>
        <dbReference type="ARBA" id="ARBA00023065"/>
    </source>
</evidence>
<dbReference type="GO" id="GO:0046872">
    <property type="term" value="F:metal ion binding"/>
    <property type="evidence" value="ECO:0007669"/>
    <property type="project" value="UniProtKB-KW"/>
</dbReference>
<evidence type="ECO:0000256" key="2">
    <source>
        <dbReference type="ARBA" id="ARBA00022448"/>
    </source>
</evidence>
<keyword evidence="8" id="KW-0106">Calcium</keyword>
<keyword evidence="4" id="KW-0107">Calcium channel</keyword>
<dbReference type="PANTHER" id="PTHR10166">
    <property type="entry name" value="VOLTAGE-DEPENDENT CALCIUM CHANNEL SUBUNIT ALPHA-2/DELTA-RELATED"/>
    <property type="match status" value="1"/>
</dbReference>
<evidence type="ECO:0000256" key="4">
    <source>
        <dbReference type="ARBA" id="ARBA00022673"/>
    </source>
</evidence>
<evidence type="ECO:0000256" key="8">
    <source>
        <dbReference type="ARBA" id="ARBA00022837"/>
    </source>
</evidence>
<evidence type="ECO:0000313" key="18">
    <source>
        <dbReference type="EMBL" id="PAV82311.1"/>
    </source>
</evidence>
<dbReference type="GO" id="GO:0005891">
    <property type="term" value="C:voltage-gated calcium channel complex"/>
    <property type="evidence" value="ECO:0007669"/>
    <property type="project" value="TreeGrafter"/>
</dbReference>
<dbReference type="Pfam" id="PF13519">
    <property type="entry name" value="VWA_2"/>
    <property type="match status" value="1"/>
</dbReference>
<dbReference type="InterPro" id="IPR051173">
    <property type="entry name" value="Ca_channel_alpha-2/delta"/>
</dbReference>
<keyword evidence="14" id="KW-0325">Glycoprotein</keyword>
<feature type="compositionally biased region" description="Basic and acidic residues" evidence="16">
    <location>
        <begin position="96"/>
        <end position="115"/>
    </location>
</feature>
<evidence type="ECO:0000256" key="15">
    <source>
        <dbReference type="ARBA" id="ARBA00023303"/>
    </source>
</evidence>
<keyword evidence="9" id="KW-0851">Voltage-gated channel</keyword>
<evidence type="ECO:0000256" key="1">
    <source>
        <dbReference type="ARBA" id="ARBA00004479"/>
    </source>
</evidence>